<evidence type="ECO:0000256" key="3">
    <source>
        <dbReference type="ARBA" id="ARBA00022679"/>
    </source>
</evidence>
<evidence type="ECO:0000256" key="4">
    <source>
        <dbReference type="ARBA" id="ARBA00022741"/>
    </source>
</evidence>
<organism evidence="10 11">
    <name type="scientific">Paenibacillus aquistagni</name>
    <dbReference type="NCBI Taxonomy" id="1852522"/>
    <lineage>
        <taxon>Bacteria</taxon>
        <taxon>Bacillati</taxon>
        <taxon>Bacillota</taxon>
        <taxon>Bacilli</taxon>
        <taxon>Bacillales</taxon>
        <taxon>Paenibacillaceae</taxon>
        <taxon>Paenibacillus</taxon>
    </lineage>
</organism>
<dbReference type="InterPro" id="IPR036890">
    <property type="entry name" value="HATPase_C_sf"/>
</dbReference>
<feature type="transmembrane region" description="Helical" evidence="8">
    <location>
        <begin position="12"/>
        <end position="30"/>
    </location>
</feature>
<evidence type="ECO:0000256" key="7">
    <source>
        <dbReference type="ARBA" id="ARBA00023012"/>
    </source>
</evidence>
<dbReference type="CDD" id="cd16917">
    <property type="entry name" value="HATPase_UhpB-NarQ-NarX-like"/>
    <property type="match status" value="1"/>
</dbReference>
<evidence type="ECO:0000256" key="1">
    <source>
        <dbReference type="ARBA" id="ARBA00000085"/>
    </source>
</evidence>
<dbReference type="Proteomes" id="UP000193834">
    <property type="component" value="Unassembled WGS sequence"/>
</dbReference>
<protein>
    <recommendedName>
        <fullName evidence="2">histidine kinase</fullName>
        <ecNumber evidence="2">2.7.13.3</ecNumber>
    </recommendedName>
</protein>
<name>A0A1X7LPZ0_9BACL</name>
<dbReference type="InterPro" id="IPR003594">
    <property type="entry name" value="HATPase_dom"/>
</dbReference>
<dbReference type="Pfam" id="PF07730">
    <property type="entry name" value="HisKA_3"/>
    <property type="match status" value="1"/>
</dbReference>
<evidence type="ECO:0000256" key="6">
    <source>
        <dbReference type="ARBA" id="ARBA00022840"/>
    </source>
</evidence>
<dbReference type="PANTHER" id="PTHR24421">
    <property type="entry name" value="NITRATE/NITRITE SENSOR PROTEIN NARX-RELATED"/>
    <property type="match status" value="1"/>
</dbReference>
<gene>
    <name evidence="10" type="ORF">SAMN06295960_4027</name>
</gene>
<evidence type="ECO:0000256" key="5">
    <source>
        <dbReference type="ARBA" id="ARBA00022777"/>
    </source>
</evidence>
<dbReference type="EC" id="2.7.13.3" evidence="2"/>
<dbReference type="GO" id="GO:0000155">
    <property type="term" value="F:phosphorelay sensor kinase activity"/>
    <property type="evidence" value="ECO:0007669"/>
    <property type="project" value="InterPro"/>
</dbReference>
<proteinExistence type="predicted"/>
<evidence type="ECO:0000259" key="9">
    <source>
        <dbReference type="PROSITE" id="PS50109"/>
    </source>
</evidence>
<feature type="transmembrane region" description="Helical" evidence="8">
    <location>
        <begin position="253"/>
        <end position="273"/>
    </location>
</feature>
<dbReference type="EMBL" id="FXAZ01000006">
    <property type="protein sequence ID" value="SMG55895.1"/>
    <property type="molecule type" value="Genomic_DNA"/>
</dbReference>
<keyword evidence="3" id="KW-0808">Transferase</keyword>
<dbReference type="STRING" id="1852522.SAMN06295960_4027"/>
<feature type="transmembrane region" description="Helical" evidence="8">
    <location>
        <begin position="311"/>
        <end position="331"/>
    </location>
</feature>
<keyword evidence="8" id="KW-1133">Transmembrane helix</keyword>
<dbReference type="PROSITE" id="PS50109">
    <property type="entry name" value="HIS_KIN"/>
    <property type="match status" value="1"/>
</dbReference>
<feature type="transmembrane region" description="Helical" evidence="8">
    <location>
        <begin position="122"/>
        <end position="143"/>
    </location>
</feature>
<feature type="transmembrane region" description="Helical" evidence="8">
    <location>
        <begin position="352"/>
        <end position="372"/>
    </location>
</feature>
<dbReference type="GO" id="GO:0016020">
    <property type="term" value="C:membrane"/>
    <property type="evidence" value="ECO:0007669"/>
    <property type="project" value="InterPro"/>
</dbReference>
<dbReference type="SUPFAM" id="SSF55874">
    <property type="entry name" value="ATPase domain of HSP90 chaperone/DNA topoisomerase II/histidine kinase"/>
    <property type="match status" value="1"/>
</dbReference>
<keyword evidence="5 10" id="KW-0418">Kinase</keyword>
<reference evidence="10 11" key="1">
    <citation type="submission" date="2017-04" db="EMBL/GenBank/DDBJ databases">
        <authorList>
            <person name="Afonso C.L."/>
            <person name="Miller P.J."/>
            <person name="Scott M.A."/>
            <person name="Spackman E."/>
            <person name="Goraichik I."/>
            <person name="Dimitrov K.M."/>
            <person name="Suarez D.L."/>
            <person name="Swayne D.E."/>
        </authorList>
    </citation>
    <scope>NUCLEOTIDE SEQUENCE [LARGE SCALE GENOMIC DNA]</scope>
    <source>
        <strain evidence="10 11">11</strain>
    </source>
</reference>
<dbReference type="Pfam" id="PF02518">
    <property type="entry name" value="HATPase_c"/>
    <property type="match status" value="1"/>
</dbReference>
<keyword evidence="4" id="KW-0547">Nucleotide-binding</keyword>
<feature type="transmembrane region" description="Helical" evidence="8">
    <location>
        <begin position="378"/>
        <end position="397"/>
    </location>
</feature>
<keyword evidence="11" id="KW-1185">Reference proteome</keyword>
<dbReference type="GO" id="GO:0005524">
    <property type="term" value="F:ATP binding"/>
    <property type="evidence" value="ECO:0007669"/>
    <property type="project" value="UniProtKB-KW"/>
</dbReference>
<evidence type="ECO:0000313" key="11">
    <source>
        <dbReference type="Proteomes" id="UP000193834"/>
    </source>
</evidence>
<keyword evidence="6" id="KW-0067">ATP-binding</keyword>
<accession>A0A1X7LPZ0</accession>
<dbReference type="PANTHER" id="PTHR24421:SF60">
    <property type="entry name" value="SENSOR HISTIDINE KINASE COMP"/>
    <property type="match status" value="1"/>
</dbReference>
<dbReference type="SMART" id="SM00387">
    <property type="entry name" value="HATPase_c"/>
    <property type="match status" value="1"/>
</dbReference>
<feature type="transmembrane region" description="Helical" evidence="8">
    <location>
        <begin position="155"/>
        <end position="172"/>
    </location>
</feature>
<sequence>MNTHLLRRISSASFFVFILGIVLYLGYVTVTYTPVGPSVRIDNNGEYRIVNLDYVGYVKKFDVVVGDVVVEVNGYPTGEHRSVYKYGTVENADNLLIRKQNGTLLPIDIPNNWRSNLASEKVIFDILIPTVFLIIFSLVGLFLYIKCRHDQAARILNYFFLAIGISYFSAPASYRCDPVGRTTLFLLLPSIPYIFMYFMQVYLKRFQVKFMNSKLLLVAFSINMLILTVHFSYSTTDLISGEYFRILQVTFYILLTAGYGLCVHRLVSVYLHYRNTPLRPLFKTILAAQVIAFTPFVTMNLIPLILLHVELISPTITTLFLLILPFSYMYLFTSNRLFDIDFIFTRFKYYTLLSVIPAITILLFLYVVLYVGHEFASVKWFQIFLVIYIGLISFLYMKEQIDHRFRPKLFKQMYSYQDSIDRYSKQMAKVMKRDDLEKVLHQEISMMLPMCRYQFVIINSTNKTAKMEVETSSQEQEVVNELLDRLEVMQVAEVIEISNGVALIVGKRKNEFHILWISNKSNHTQFNVDEMRWLKTISNYTSIVFENLYLIDSLIDDLEAEMKKQQSTSPWLLRLLFCLSENERRRLAADLHDSALQDQLHWFRKLESVLLDRQMDKALAEDLEQIKEGLLDVIHQIRETCNELRPPLLKELGVVEAIENLIDHARLQMNFSIHFDAGFLSAKLNEEQITAMYRIVQELLRNTEKHARATEVNITLSQLESHIYFHYRDDGLGMEIEQLQSSFHHMGLSGIRERVISFEGTIEFRSQPGEGFEVEIMMPITLSKEVEERGAYIDSYLIS</sequence>
<dbReference type="RefSeq" id="WP_085497274.1">
    <property type="nucleotide sequence ID" value="NZ_FXAZ01000006.1"/>
</dbReference>
<dbReference type="AlphaFoldDB" id="A0A1X7LPZ0"/>
<evidence type="ECO:0000313" key="10">
    <source>
        <dbReference type="EMBL" id="SMG55895.1"/>
    </source>
</evidence>
<dbReference type="InterPro" id="IPR011712">
    <property type="entry name" value="Sig_transdc_His_kin_sub3_dim/P"/>
</dbReference>
<evidence type="ECO:0000256" key="2">
    <source>
        <dbReference type="ARBA" id="ARBA00012438"/>
    </source>
</evidence>
<dbReference type="InterPro" id="IPR005467">
    <property type="entry name" value="His_kinase_dom"/>
</dbReference>
<dbReference type="GO" id="GO:0046983">
    <property type="term" value="F:protein dimerization activity"/>
    <property type="evidence" value="ECO:0007669"/>
    <property type="project" value="InterPro"/>
</dbReference>
<comment type="catalytic activity">
    <reaction evidence="1">
        <text>ATP + protein L-histidine = ADP + protein N-phospho-L-histidine.</text>
        <dbReference type="EC" id="2.7.13.3"/>
    </reaction>
</comment>
<dbReference type="Gene3D" id="3.30.565.10">
    <property type="entry name" value="Histidine kinase-like ATPase, C-terminal domain"/>
    <property type="match status" value="1"/>
</dbReference>
<evidence type="ECO:0000256" key="8">
    <source>
        <dbReference type="SAM" id="Phobius"/>
    </source>
</evidence>
<feature type="transmembrane region" description="Helical" evidence="8">
    <location>
        <begin position="285"/>
        <end position="305"/>
    </location>
</feature>
<feature type="domain" description="Histidine kinase" evidence="9">
    <location>
        <begin position="692"/>
        <end position="782"/>
    </location>
</feature>
<keyword evidence="7" id="KW-0902">Two-component regulatory system</keyword>
<feature type="transmembrane region" description="Helical" evidence="8">
    <location>
        <begin position="184"/>
        <end position="203"/>
    </location>
</feature>
<keyword evidence="8" id="KW-0472">Membrane</keyword>
<dbReference type="OrthoDB" id="9781904at2"/>
<feature type="transmembrane region" description="Helical" evidence="8">
    <location>
        <begin position="215"/>
        <end position="233"/>
    </location>
</feature>
<dbReference type="InterPro" id="IPR050482">
    <property type="entry name" value="Sensor_HK_TwoCompSys"/>
</dbReference>
<keyword evidence="8" id="KW-0812">Transmembrane</keyword>